<dbReference type="AlphaFoldDB" id="A0AAD7WLK2"/>
<organism evidence="1 2">
    <name type="scientific">Aldrovandia affinis</name>
    <dbReference type="NCBI Taxonomy" id="143900"/>
    <lineage>
        <taxon>Eukaryota</taxon>
        <taxon>Metazoa</taxon>
        <taxon>Chordata</taxon>
        <taxon>Craniata</taxon>
        <taxon>Vertebrata</taxon>
        <taxon>Euteleostomi</taxon>
        <taxon>Actinopterygii</taxon>
        <taxon>Neopterygii</taxon>
        <taxon>Teleostei</taxon>
        <taxon>Notacanthiformes</taxon>
        <taxon>Halosauridae</taxon>
        <taxon>Aldrovandia</taxon>
    </lineage>
</organism>
<proteinExistence type="predicted"/>
<accession>A0AAD7WLK2</accession>
<name>A0AAD7WLK2_9TELE</name>
<reference evidence="1" key="1">
    <citation type="journal article" date="2023" name="Science">
        <title>Genome structures resolve the early diversification of teleost fishes.</title>
        <authorList>
            <person name="Parey E."/>
            <person name="Louis A."/>
            <person name="Montfort J."/>
            <person name="Bouchez O."/>
            <person name="Roques C."/>
            <person name="Iampietro C."/>
            <person name="Lluch J."/>
            <person name="Castinel A."/>
            <person name="Donnadieu C."/>
            <person name="Desvignes T."/>
            <person name="Floi Bucao C."/>
            <person name="Jouanno E."/>
            <person name="Wen M."/>
            <person name="Mejri S."/>
            <person name="Dirks R."/>
            <person name="Jansen H."/>
            <person name="Henkel C."/>
            <person name="Chen W.J."/>
            <person name="Zahm M."/>
            <person name="Cabau C."/>
            <person name="Klopp C."/>
            <person name="Thompson A.W."/>
            <person name="Robinson-Rechavi M."/>
            <person name="Braasch I."/>
            <person name="Lecointre G."/>
            <person name="Bobe J."/>
            <person name="Postlethwait J.H."/>
            <person name="Berthelot C."/>
            <person name="Roest Crollius H."/>
            <person name="Guiguen Y."/>
        </authorList>
    </citation>
    <scope>NUCLEOTIDE SEQUENCE</scope>
    <source>
        <strain evidence="1">NC1722</strain>
    </source>
</reference>
<dbReference type="Proteomes" id="UP001221898">
    <property type="component" value="Unassembled WGS sequence"/>
</dbReference>
<sequence>MEKWGKFQSLGAILKHGHQNCGGWMGGWKDDQSWRTWGVASSPAHSFLGHSKKEREYRLEELSAPYEYFMLMVMRFVVRFRRGDCGKVLRQIDV</sequence>
<comment type="caution">
    <text evidence="1">The sequence shown here is derived from an EMBL/GenBank/DDBJ whole genome shotgun (WGS) entry which is preliminary data.</text>
</comment>
<protein>
    <submittedName>
        <fullName evidence="1">Uncharacterized protein</fullName>
    </submittedName>
</protein>
<dbReference type="EMBL" id="JAINUG010000072">
    <property type="protein sequence ID" value="KAJ8401190.1"/>
    <property type="molecule type" value="Genomic_DNA"/>
</dbReference>
<evidence type="ECO:0000313" key="2">
    <source>
        <dbReference type="Proteomes" id="UP001221898"/>
    </source>
</evidence>
<keyword evidence="2" id="KW-1185">Reference proteome</keyword>
<gene>
    <name evidence="1" type="ORF">AAFF_G00387720</name>
</gene>
<evidence type="ECO:0000313" key="1">
    <source>
        <dbReference type="EMBL" id="KAJ8401190.1"/>
    </source>
</evidence>